<keyword evidence="2" id="KW-0812">Transmembrane</keyword>
<evidence type="ECO:0000313" key="3">
    <source>
        <dbReference type="EMBL" id="PJF18322.1"/>
    </source>
</evidence>
<feature type="transmembrane region" description="Helical" evidence="2">
    <location>
        <begin position="443"/>
        <end position="465"/>
    </location>
</feature>
<proteinExistence type="predicted"/>
<feature type="compositionally biased region" description="Polar residues" evidence="1">
    <location>
        <begin position="504"/>
        <end position="528"/>
    </location>
</feature>
<protein>
    <submittedName>
        <fullName evidence="3">Uncharacterized protein</fullName>
    </submittedName>
</protein>
<keyword evidence="2" id="KW-1133">Transmembrane helix</keyword>
<dbReference type="GO" id="GO:0007165">
    <property type="term" value="P:signal transduction"/>
    <property type="evidence" value="ECO:0007669"/>
    <property type="project" value="InterPro"/>
</dbReference>
<dbReference type="AlphaFoldDB" id="A0A2H9TKR1"/>
<feature type="region of interest" description="Disordered" evidence="1">
    <location>
        <begin position="497"/>
        <end position="528"/>
    </location>
</feature>
<sequence length="917" mass="105956">MIQPMRDFLEVMATVLPVGVPFSLEMIEYEGQLTAAWEYKAMCMQMIWNDREGRELLSNDMAERFVQVLFLNLMGEREELQRKVFWQRSEEDDEGEEEWEGGDFINAELPGCREPAYDLLLNTIYSTLTQIYTAGDMRTDIYPLLHGQGVLHQLLLLLHSPDQRERQDVEQIFERLIWALRPQLVERPEFVMDTLRTIMGLLQGGLHDLRNEPNEITLRSAPHLLLIFFDRGTPLLSLARTTFHRMVVPLISSSGFQYYTTNYSSIMSMVLLMVKHDQDEPSQTDICAQFIRSLWQGPSRRDNHDTSRLFVAWDLLGNGLIVPSKLAALMQRLFTHYSTEASMKNAIAFLRSIRYPKFITTVITPGIIGPLAAQYTVLYELYSGLCQWYLRLQTRTKIAVAVLKAIKIWERSRECQLMISRNLRLRELRQQKLFCLPMTGKCAVALAALVIIVSINTLCWMTLIITQQTNQRTEKWQNMTAVNATKRQKLVNLMNPAAPKPTESPINHVSTESPIDRTNSSEPSLVDSTSHSQVDISRVYTYYEDPFDHRNDNYNRRLIKLWLRSWSLQGFHPRILTLSDAIKHPNYTALNAYFSRIPTVNPPHYELLCYRRWIAFQVAGGGTFVDLDLLPLMPFAFPVGLNGTALWSYLSFAPMLTHAGAVGAQHQLDFMAGWPYGWQQYNGRDHMSDMTMMRFNLSATHPGIYNRLLPHIPQLVHFSSNDHMHFRERVSKDEQRIDWTVDTVQLAWVSTHRVTILLPPGVHVRNPEKQGLFMNKKRVSDLLRFFEDRSEKDIWPTYPEATFNITCTATFPVDYGTNDVVFFVFDKFTLPRYPRAAIDNALSHEKVIPLLISDPPASQLLLEYNLAYTTEERLSFSVDDIHSGEERRGDYEALLSRFNGMVNVVRLLEKQVYDIGI</sequence>
<comment type="caution">
    <text evidence="3">The sequence shown here is derived from an EMBL/GenBank/DDBJ whole genome shotgun (WGS) entry which is preliminary data.</text>
</comment>
<organism evidence="3 4">
    <name type="scientific">Paramicrosporidium saccamoebae</name>
    <dbReference type="NCBI Taxonomy" id="1246581"/>
    <lineage>
        <taxon>Eukaryota</taxon>
        <taxon>Fungi</taxon>
        <taxon>Fungi incertae sedis</taxon>
        <taxon>Cryptomycota</taxon>
        <taxon>Cryptomycota incertae sedis</taxon>
        <taxon>Paramicrosporidium</taxon>
    </lineage>
</organism>
<dbReference type="OrthoDB" id="5312133at2759"/>
<evidence type="ECO:0000313" key="4">
    <source>
        <dbReference type="Proteomes" id="UP000240830"/>
    </source>
</evidence>
<name>A0A2H9TKR1_9FUNG</name>
<dbReference type="InterPro" id="IPR002554">
    <property type="entry name" value="PP2A_B56"/>
</dbReference>
<dbReference type="InterPro" id="IPR016024">
    <property type="entry name" value="ARM-type_fold"/>
</dbReference>
<evidence type="ECO:0000256" key="2">
    <source>
        <dbReference type="SAM" id="Phobius"/>
    </source>
</evidence>
<dbReference type="GO" id="GO:0019888">
    <property type="term" value="F:protein phosphatase regulator activity"/>
    <property type="evidence" value="ECO:0007669"/>
    <property type="project" value="InterPro"/>
</dbReference>
<dbReference type="Pfam" id="PF01603">
    <property type="entry name" value="B56"/>
    <property type="match status" value="1"/>
</dbReference>
<dbReference type="EMBL" id="MTSL01000129">
    <property type="protein sequence ID" value="PJF18322.1"/>
    <property type="molecule type" value="Genomic_DNA"/>
</dbReference>
<evidence type="ECO:0000256" key="1">
    <source>
        <dbReference type="SAM" id="MobiDB-lite"/>
    </source>
</evidence>
<reference evidence="3 4" key="1">
    <citation type="submission" date="2016-10" db="EMBL/GenBank/DDBJ databases">
        <title>The genome of Paramicrosporidium saccamoebae is the missing link in understanding Cryptomycota and Microsporidia evolution.</title>
        <authorList>
            <person name="Quandt C.A."/>
            <person name="Beaudet D."/>
            <person name="Corsaro D."/>
            <person name="Michel R."/>
            <person name="Corradi N."/>
            <person name="James T."/>
        </authorList>
    </citation>
    <scope>NUCLEOTIDE SEQUENCE [LARGE SCALE GENOMIC DNA]</scope>
    <source>
        <strain evidence="3 4">KSL3</strain>
    </source>
</reference>
<dbReference type="SUPFAM" id="SSF48371">
    <property type="entry name" value="ARM repeat"/>
    <property type="match status" value="1"/>
</dbReference>
<keyword evidence="2" id="KW-0472">Membrane</keyword>
<keyword evidence="4" id="KW-1185">Reference proteome</keyword>
<accession>A0A2H9TKR1</accession>
<dbReference type="Proteomes" id="UP000240830">
    <property type="component" value="Unassembled WGS sequence"/>
</dbReference>
<dbReference type="GO" id="GO:0000159">
    <property type="term" value="C:protein phosphatase type 2A complex"/>
    <property type="evidence" value="ECO:0007669"/>
    <property type="project" value="InterPro"/>
</dbReference>
<gene>
    <name evidence="3" type="ORF">PSACC_01864</name>
</gene>